<organism evidence="1 2">
    <name type="scientific">Cuscuta europaea</name>
    <name type="common">European dodder</name>
    <dbReference type="NCBI Taxonomy" id="41803"/>
    <lineage>
        <taxon>Eukaryota</taxon>
        <taxon>Viridiplantae</taxon>
        <taxon>Streptophyta</taxon>
        <taxon>Embryophyta</taxon>
        <taxon>Tracheophyta</taxon>
        <taxon>Spermatophyta</taxon>
        <taxon>Magnoliopsida</taxon>
        <taxon>eudicotyledons</taxon>
        <taxon>Gunneridae</taxon>
        <taxon>Pentapetalae</taxon>
        <taxon>asterids</taxon>
        <taxon>lamiids</taxon>
        <taxon>Solanales</taxon>
        <taxon>Convolvulaceae</taxon>
        <taxon>Cuscuteae</taxon>
        <taxon>Cuscuta</taxon>
        <taxon>Cuscuta subgen. Cuscuta</taxon>
    </lineage>
</organism>
<dbReference type="AlphaFoldDB" id="A0A9P0Z6S9"/>
<accession>A0A9P0Z6S9</accession>
<reference evidence="1" key="1">
    <citation type="submission" date="2022-07" db="EMBL/GenBank/DDBJ databases">
        <authorList>
            <person name="Macas J."/>
            <person name="Novak P."/>
            <person name="Neumann P."/>
        </authorList>
    </citation>
    <scope>NUCLEOTIDE SEQUENCE</scope>
</reference>
<dbReference type="Proteomes" id="UP001152484">
    <property type="component" value="Unassembled WGS sequence"/>
</dbReference>
<dbReference type="OrthoDB" id="1935380at2759"/>
<name>A0A9P0Z6S9_CUSEU</name>
<proteinExistence type="predicted"/>
<comment type="caution">
    <text evidence="1">The sequence shown here is derived from an EMBL/GenBank/DDBJ whole genome shotgun (WGS) entry which is preliminary data.</text>
</comment>
<evidence type="ECO:0000313" key="2">
    <source>
        <dbReference type="Proteomes" id="UP001152484"/>
    </source>
</evidence>
<dbReference type="EMBL" id="CAMAPE010000020">
    <property type="protein sequence ID" value="CAH9089094.1"/>
    <property type="molecule type" value="Genomic_DNA"/>
</dbReference>
<keyword evidence="2" id="KW-1185">Reference proteome</keyword>
<protein>
    <submittedName>
        <fullName evidence="1">Uncharacterized protein</fullName>
    </submittedName>
</protein>
<gene>
    <name evidence="1" type="ORF">CEURO_LOCUS10720</name>
</gene>
<sequence>MLNFSVKENQGGWSRETSHPFRLLFTEKTKVMLQTNEKHQEFPKSVCNIIAYADIINSPDVEAPNLIVIWWPFINQHHQVLLFQNHLLHHLLMVMRSALPNHFQSYPLRRRTCYQ</sequence>
<evidence type="ECO:0000313" key="1">
    <source>
        <dbReference type="EMBL" id="CAH9089094.1"/>
    </source>
</evidence>